<organism evidence="3 4">
    <name type="scientific">Janibacter limosus</name>
    <dbReference type="NCBI Taxonomy" id="53458"/>
    <lineage>
        <taxon>Bacteria</taxon>
        <taxon>Bacillati</taxon>
        <taxon>Actinomycetota</taxon>
        <taxon>Actinomycetes</taxon>
        <taxon>Micrococcales</taxon>
        <taxon>Intrasporangiaceae</taxon>
        <taxon>Janibacter</taxon>
    </lineage>
</organism>
<keyword evidence="1" id="KW-0464">Manganese</keyword>
<keyword evidence="4" id="KW-1185">Reference proteome</keyword>
<dbReference type="GO" id="GO:0046872">
    <property type="term" value="F:metal ion binding"/>
    <property type="evidence" value="ECO:0007669"/>
    <property type="project" value="UniProtKB-KW"/>
</dbReference>
<comment type="cofactor">
    <cofactor evidence="1">
        <name>Mn(2+)</name>
        <dbReference type="ChEBI" id="CHEBI:29035"/>
    </cofactor>
    <text evidence="1">The Mn(2+) ion enhances activity.</text>
</comment>
<dbReference type="SUPFAM" id="SSF53187">
    <property type="entry name" value="Zn-dependent exopeptidases"/>
    <property type="match status" value="1"/>
</dbReference>
<dbReference type="InterPro" id="IPR011650">
    <property type="entry name" value="Peptidase_M20_dimer"/>
</dbReference>
<proteinExistence type="predicted"/>
<protein>
    <submittedName>
        <fullName evidence="3">Amidohydrolase</fullName>
    </submittedName>
</protein>
<dbReference type="InterPro" id="IPR017439">
    <property type="entry name" value="Amidohydrolase"/>
</dbReference>
<dbReference type="SUPFAM" id="SSF55031">
    <property type="entry name" value="Bacterial exopeptidase dimerisation domain"/>
    <property type="match status" value="1"/>
</dbReference>
<keyword evidence="3" id="KW-0378">Hydrolase</keyword>
<feature type="domain" description="Peptidase M20 dimerisation" evidence="2">
    <location>
        <begin position="199"/>
        <end position="295"/>
    </location>
</feature>
<dbReference type="GO" id="GO:0016787">
    <property type="term" value="F:hydrolase activity"/>
    <property type="evidence" value="ECO:0007669"/>
    <property type="project" value="UniProtKB-KW"/>
</dbReference>
<accession>A0A4P6MWN1</accession>
<feature type="binding site" evidence="1">
    <location>
        <position position="150"/>
    </location>
    <ligand>
        <name>Mn(2+)</name>
        <dbReference type="ChEBI" id="CHEBI:29035"/>
        <label>2</label>
    </ligand>
</feature>
<dbReference type="EMBL" id="CP036164">
    <property type="protein sequence ID" value="QBF47439.1"/>
    <property type="molecule type" value="Genomic_DNA"/>
</dbReference>
<feature type="binding site" evidence="1">
    <location>
        <position position="114"/>
    </location>
    <ligand>
        <name>Mn(2+)</name>
        <dbReference type="ChEBI" id="CHEBI:29035"/>
        <label>2</label>
    </ligand>
</feature>
<sequence length="420" mass="44087">MVTAAQTLLTHLDELVPAHLDLYEDLHSHPELSFQEQRTSGIVAVRLRELGYEVTTEIGPTGLVGVLRNGDGPTVLSRADMDALPVLEESGLPYASTATATDAEGRAVPVMHACGHDMHVTCLLATAQLLAEHRETWSGTFTALFQPAEEVGTGAASMVDGGLAAAIPTPDVALGQHVMGLPHDTVASRPGPAMSAADSIKVTVHGRGTHGSMPHMGIDAVLLASSIVVRLQGIVARELAPGQFGVVTVGSLQAGSKSNVIPGTATLLLNLRSYDDATRTRLQAAVERIVRAECEASGSPRPPDFEYTDPFPLTDNSPQVHARVSAAFTEHFGDKAIAMEPSTGSEDFSHIPRALGAPYLYWVWGGFDPGTYHRAEADGTLNSTIPGNHASTFAPVAEPTLRTGASAMTVAVLSYLAKGA</sequence>
<feature type="binding site" evidence="1">
    <location>
        <position position="116"/>
    </location>
    <ligand>
        <name>Mn(2+)</name>
        <dbReference type="ChEBI" id="CHEBI:29035"/>
        <label>2</label>
    </ligand>
</feature>
<feature type="binding site" evidence="1">
    <location>
        <position position="177"/>
    </location>
    <ligand>
        <name>Mn(2+)</name>
        <dbReference type="ChEBI" id="CHEBI:29035"/>
        <label>2</label>
    </ligand>
</feature>
<dbReference type="Proteomes" id="UP000290408">
    <property type="component" value="Chromosome"/>
</dbReference>
<dbReference type="KEGG" id="jli:EXU32_14975"/>
<dbReference type="Gene3D" id="3.40.630.10">
    <property type="entry name" value="Zn peptidases"/>
    <property type="match status" value="1"/>
</dbReference>
<gene>
    <name evidence="3" type="ORF">EXU32_14975</name>
</gene>
<keyword evidence="1" id="KW-0479">Metal-binding</keyword>
<dbReference type="AlphaFoldDB" id="A0A4P6MWN1"/>
<reference evidence="3 4" key="1">
    <citation type="submission" date="2019-02" db="EMBL/GenBank/DDBJ databases">
        <title>Genomic data mining of an Antarctic deep-sea actinobacterium, Janibacterlimosus P3-3-X1.</title>
        <authorList>
            <person name="Liao L."/>
            <person name="Chen B."/>
        </authorList>
    </citation>
    <scope>NUCLEOTIDE SEQUENCE [LARGE SCALE GENOMIC DNA]</scope>
    <source>
        <strain evidence="3 4">P3-3-X1</strain>
    </source>
</reference>
<evidence type="ECO:0000313" key="4">
    <source>
        <dbReference type="Proteomes" id="UP000290408"/>
    </source>
</evidence>
<evidence type="ECO:0000256" key="1">
    <source>
        <dbReference type="PIRSR" id="PIRSR005962-1"/>
    </source>
</evidence>
<evidence type="ECO:0000313" key="3">
    <source>
        <dbReference type="EMBL" id="QBF47439.1"/>
    </source>
</evidence>
<dbReference type="PIRSF" id="PIRSF005962">
    <property type="entry name" value="Pept_M20D_amidohydro"/>
    <property type="match status" value="1"/>
</dbReference>
<dbReference type="Pfam" id="PF07687">
    <property type="entry name" value="M20_dimer"/>
    <property type="match status" value="1"/>
</dbReference>
<dbReference type="PANTHER" id="PTHR11014">
    <property type="entry name" value="PEPTIDASE M20 FAMILY MEMBER"/>
    <property type="match status" value="1"/>
</dbReference>
<dbReference type="Pfam" id="PF01546">
    <property type="entry name" value="Peptidase_M20"/>
    <property type="match status" value="1"/>
</dbReference>
<name>A0A4P6MWN1_9MICO</name>
<dbReference type="RefSeq" id="WP_130630627.1">
    <property type="nucleotide sequence ID" value="NZ_CP036164.1"/>
</dbReference>
<feature type="binding site" evidence="1">
    <location>
        <position position="389"/>
    </location>
    <ligand>
        <name>Mn(2+)</name>
        <dbReference type="ChEBI" id="CHEBI:29035"/>
        <label>2</label>
    </ligand>
</feature>
<dbReference type="NCBIfam" id="TIGR01891">
    <property type="entry name" value="amidohydrolases"/>
    <property type="match status" value="1"/>
</dbReference>
<dbReference type="OrthoDB" id="9777385at2"/>
<dbReference type="InterPro" id="IPR036264">
    <property type="entry name" value="Bact_exopeptidase_dim_dom"/>
</dbReference>
<dbReference type="Gene3D" id="3.30.70.360">
    <property type="match status" value="1"/>
</dbReference>
<dbReference type="PANTHER" id="PTHR11014:SF63">
    <property type="entry name" value="METALLOPEPTIDASE, PUTATIVE (AFU_ORTHOLOGUE AFUA_6G09600)-RELATED"/>
    <property type="match status" value="1"/>
</dbReference>
<dbReference type="InterPro" id="IPR002933">
    <property type="entry name" value="Peptidase_M20"/>
</dbReference>
<evidence type="ECO:0000259" key="2">
    <source>
        <dbReference type="Pfam" id="PF07687"/>
    </source>
</evidence>